<evidence type="ECO:0000313" key="7">
    <source>
        <dbReference type="Proteomes" id="UP000191154"/>
    </source>
</evidence>
<evidence type="ECO:0000256" key="3">
    <source>
        <dbReference type="ARBA" id="ARBA00023125"/>
    </source>
</evidence>
<dbReference type="Pfam" id="PF01420">
    <property type="entry name" value="Methylase_S"/>
    <property type="match status" value="2"/>
</dbReference>
<evidence type="ECO:0000256" key="1">
    <source>
        <dbReference type="ARBA" id="ARBA00010923"/>
    </source>
</evidence>
<dbReference type="InterPro" id="IPR044946">
    <property type="entry name" value="Restrct_endonuc_typeI_TRD_sf"/>
</dbReference>
<evidence type="ECO:0000313" key="6">
    <source>
        <dbReference type="EMBL" id="OOM14652.1"/>
    </source>
</evidence>
<gene>
    <name evidence="6" type="ORF">CLOSAC_15320</name>
</gene>
<keyword evidence="2" id="KW-0680">Restriction system</keyword>
<dbReference type="InterPro" id="IPR000055">
    <property type="entry name" value="Restrct_endonuc_typeI_TRD"/>
</dbReference>
<dbReference type="PANTHER" id="PTHR30408:SF12">
    <property type="entry name" value="TYPE I RESTRICTION ENZYME MJAVIII SPECIFICITY SUBUNIT"/>
    <property type="match status" value="1"/>
</dbReference>
<dbReference type="InterPro" id="IPR052021">
    <property type="entry name" value="Type-I_RS_S_subunit"/>
</dbReference>
<dbReference type="GO" id="GO:0003677">
    <property type="term" value="F:DNA binding"/>
    <property type="evidence" value="ECO:0007669"/>
    <property type="project" value="UniProtKB-KW"/>
</dbReference>
<evidence type="ECO:0000256" key="2">
    <source>
        <dbReference type="ARBA" id="ARBA00022747"/>
    </source>
</evidence>
<feature type="domain" description="Type I restriction modification DNA specificity" evidence="5">
    <location>
        <begin position="206"/>
        <end position="374"/>
    </location>
</feature>
<dbReference type="CDD" id="cd17515">
    <property type="entry name" value="RMtype1_S_MjaORF132P_Sau1132ORF3780P-TRD1-CR1_like"/>
    <property type="match status" value="1"/>
</dbReference>
<accession>A0A1S8NE40</accession>
<evidence type="ECO:0000259" key="5">
    <source>
        <dbReference type="Pfam" id="PF01420"/>
    </source>
</evidence>
<feature type="domain" description="Type I restriction modification DNA specificity" evidence="5">
    <location>
        <begin position="2"/>
        <end position="182"/>
    </location>
</feature>
<feature type="coiled-coil region" evidence="4">
    <location>
        <begin position="361"/>
        <end position="388"/>
    </location>
</feature>
<keyword evidence="3" id="KW-0238">DNA-binding</keyword>
<dbReference type="EMBL" id="LZYZ01000002">
    <property type="protein sequence ID" value="OOM14652.1"/>
    <property type="molecule type" value="Genomic_DNA"/>
</dbReference>
<dbReference type="GO" id="GO:0009307">
    <property type="term" value="P:DNA restriction-modification system"/>
    <property type="evidence" value="ECO:0007669"/>
    <property type="project" value="UniProtKB-KW"/>
</dbReference>
<dbReference type="RefSeq" id="WP_139355216.1">
    <property type="nucleotide sequence ID" value="NZ_LZYZ01000002.1"/>
</dbReference>
<dbReference type="SUPFAM" id="SSF116734">
    <property type="entry name" value="DNA methylase specificity domain"/>
    <property type="match status" value="2"/>
</dbReference>
<dbReference type="AlphaFoldDB" id="A0A1S8NE40"/>
<sequence>MMKRKLCDVFEKPLSGEWGVELEEGEKGVYVIRTTNFTNLGVLNLKDVVSRKIDIDKYQSKLLKMGDIIIEKSGGSPTQPVGRVVIFEENNEEKYFCNNFTSILRPKSIINPKYSLYMMKDLYKRKKVLKYQNKTTGIINLKLNDYLNNTEVSIPDIDKQIRIATILDKSQKLIDKRKAQIEALDELVKSRFIDMFGDPVKNQKKLTKVELGKVGEWKTGGTPSRSNNEYYNGNISWLSSGELNNMYCFNSIEMITELAIKESSAKIIEKGSLLLGMYDTAALKSTINMIECSCNQAIAYSKLDEKLVNTIYVYYCIQIGKDFYKSQQRGVRQKNLNLSMIKGLEILMPDLNSQNQFADFVNQIDKLKFEMQKSLEEMENNFNSLMQRAFKGELFN</sequence>
<comment type="similarity">
    <text evidence="1">Belongs to the type-I restriction system S methylase family.</text>
</comment>
<comment type="caution">
    <text evidence="6">The sequence shown here is derived from an EMBL/GenBank/DDBJ whole genome shotgun (WGS) entry which is preliminary data.</text>
</comment>
<keyword evidence="4" id="KW-0175">Coiled coil</keyword>
<evidence type="ECO:0000256" key="4">
    <source>
        <dbReference type="SAM" id="Coils"/>
    </source>
</evidence>
<proteinExistence type="inferred from homology"/>
<organism evidence="6 7">
    <name type="scientific">Clostridium saccharobutylicum</name>
    <dbReference type="NCBI Taxonomy" id="169679"/>
    <lineage>
        <taxon>Bacteria</taxon>
        <taxon>Bacillati</taxon>
        <taxon>Bacillota</taxon>
        <taxon>Clostridia</taxon>
        <taxon>Eubacteriales</taxon>
        <taxon>Clostridiaceae</taxon>
        <taxon>Clostridium</taxon>
    </lineage>
</organism>
<dbReference type="Gene3D" id="3.90.220.20">
    <property type="entry name" value="DNA methylase specificity domains"/>
    <property type="match status" value="2"/>
</dbReference>
<name>A0A1S8NE40_CLOSA</name>
<protein>
    <submittedName>
        <fullName evidence="6">EcoKI restriction-modification system protein HsdS</fullName>
    </submittedName>
</protein>
<dbReference type="PANTHER" id="PTHR30408">
    <property type="entry name" value="TYPE-1 RESTRICTION ENZYME ECOKI SPECIFICITY PROTEIN"/>
    <property type="match status" value="1"/>
</dbReference>
<reference evidence="6 7" key="1">
    <citation type="submission" date="2016-05" db="EMBL/GenBank/DDBJ databases">
        <title>Microbial solvent formation.</title>
        <authorList>
            <person name="Poehlein A."/>
            <person name="Montoya Solano J.D."/>
            <person name="Flitsch S."/>
            <person name="Krabben P."/>
            <person name="Duerre P."/>
            <person name="Daniel R."/>
        </authorList>
    </citation>
    <scope>NUCLEOTIDE SEQUENCE [LARGE SCALE GENOMIC DNA]</scope>
    <source>
        <strain evidence="6 7">L1-8</strain>
    </source>
</reference>
<dbReference type="Proteomes" id="UP000191154">
    <property type="component" value="Unassembled WGS sequence"/>
</dbReference>